<dbReference type="Pfam" id="PF11127">
    <property type="entry name" value="YgaP-like_TM"/>
    <property type="match status" value="1"/>
</dbReference>
<reference evidence="3" key="2">
    <citation type="submission" date="2021-08" db="EMBL/GenBank/DDBJ databases">
        <authorList>
            <person name="Dalcin Martins P."/>
        </authorList>
    </citation>
    <scope>NUCLEOTIDE SEQUENCE</scope>
    <source>
        <strain evidence="3">MAG_39</strain>
    </source>
</reference>
<name>A0A953JBW4_9BACT</name>
<keyword evidence="1" id="KW-0472">Membrane</keyword>
<feature type="domain" description="Inner membrane protein YgaP-like transmembrane" evidence="2">
    <location>
        <begin position="11"/>
        <end position="65"/>
    </location>
</feature>
<dbReference type="InterPro" id="IPR021309">
    <property type="entry name" value="YgaP-like_TM"/>
</dbReference>
<feature type="transmembrane region" description="Helical" evidence="1">
    <location>
        <begin position="38"/>
        <end position="64"/>
    </location>
</feature>
<protein>
    <submittedName>
        <fullName evidence="3">DUF2892 domain-containing protein</fullName>
    </submittedName>
</protein>
<evidence type="ECO:0000313" key="3">
    <source>
        <dbReference type="EMBL" id="MBZ0155800.1"/>
    </source>
</evidence>
<proteinExistence type="predicted"/>
<evidence type="ECO:0000259" key="2">
    <source>
        <dbReference type="Pfam" id="PF11127"/>
    </source>
</evidence>
<comment type="caution">
    <text evidence="3">The sequence shown here is derived from an EMBL/GenBank/DDBJ whole genome shotgun (WGS) entry which is preliminary data.</text>
</comment>
<dbReference type="EMBL" id="JAIOIV010000045">
    <property type="protein sequence ID" value="MBZ0155800.1"/>
    <property type="molecule type" value="Genomic_DNA"/>
</dbReference>
<organism evidence="3 4">
    <name type="scientific">Candidatus Nitrobium versatile</name>
    <dbReference type="NCBI Taxonomy" id="2884831"/>
    <lineage>
        <taxon>Bacteria</taxon>
        <taxon>Pseudomonadati</taxon>
        <taxon>Nitrospirota</taxon>
        <taxon>Nitrospiria</taxon>
        <taxon>Nitrospirales</taxon>
        <taxon>Nitrospiraceae</taxon>
        <taxon>Candidatus Nitrobium</taxon>
    </lineage>
</organism>
<dbReference type="Proteomes" id="UP000705867">
    <property type="component" value="Unassembled WGS sequence"/>
</dbReference>
<evidence type="ECO:0000313" key="4">
    <source>
        <dbReference type="Proteomes" id="UP000705867"/>
    </source>
</evidence>
<gene>
    <name evidence="3" type="ORF">K8I29_06225</name>
</gene>
<dbReference type="AlphaFoldDB" id="A0A953JBW4"/>
<accession>A0A953JBW4</accession>
<dbReference type="Gene3D" id="6.10.140.1340">
    <property type="match status" value="1"/>
</dbReference>
<keyword evidence="1" id="KW-0812">Transmembrane</keyword>
<keyword evidence="1" id="KW-1133">Transmembrane helix</keyword>
<evidence type="ECO:0000256" key="1">
    <source>
        <dbReference type="SAM" id="Phobius"/>
    </source>
</evidence>
<feature type="transmembrane region" description="Helical" evidence="1">
    <location>
        <begin position="14"/>
        <end position="32"/>
    </location>
</feature>
<sequence>MYFVQTDAWYLERITWLIAGAFALGSAVLAWAHSPYWLILTGLVGINLIVFATTGFCLMANILYKLGARPRLQR</sequence>
<reference evidence="3" key="1">
    <citation type="journal article" date="2021" name="bioRxiv">
        <title>Unraveling nitrogen, sulfur and carbon metabolic pathways and microbial community transcriptional responses to substrate deprivation and toxicity stresses in a bioreactor mimicking anoxic brackish coastal sediment conditions.</title>
        <authorList>
            <person name="Martins P.D."/>
            <person name="Echeveste M.J."/>
            <person name="Arshad A."/>
            <person name="Kurth J."/>
            <person name="Ouboter H."/>
            <person name="Jetten M.S.M."/>
            <person name="Welte C.U."/>
        </authorList>
    </citation>
    <scope>NUCLEOTIDE SEQUENCE</scope>
    <source>
        <strain evidence="3">MAG_39</strain>
    </source>
</reference>